<accession>A0A8J4Q4D2</accession>
<evidence type="ECO:0000256" key="1">
    <source>
        <dbReference type="ARBA" id="ARBA00022737"/>
    </source>
</evidence>
<organism evidence="2 3">
    <name type="scientific">Polysphondylium violaceum</name>
    <dbReference type="NCBI Taxonomy" id="133409"/>
    <lineage>
        <taxon>Eukaryota</taxon>
        <taxon>Amoebozoa</taxon>
        <taxon>Evosea</taxon>
        <taxon>Eumycetozoa</taxon>
        <taxon>Dictyostelia</taxon>
        <taxon>Dictyosteliales</taxon>
        <taxon>Dictyosteliaceae</taxon>
        <taxon>Polysphondylium</taxon>
    </lineage>
</organism>
<dbReference type="EMBL" id="AJWJ01000014">
    <property type="protein sequence ID" value="KAF2077994.1"/>
    <property type="molecule type" value="Genomic_DNA"/>
</dbReference>
<keyword evidence="3" id="KW-1185">Reference proteome</keyword>
<proteinExistence type="predicted"/>
<dbReference type="AlphaFoldDB" id="A0A8J4Q4D2"/>
<dbReference type="PANTHER" id="PTHR32134">
    <property type="entry name" value="FNIP REPEAT-CONTAINING PROTEIN"/>
    <property type="match status" value="1"/>
</dbReference>
<evidence type="ECO:0000313" key="3">
    <source>
        <dbReference type="Proteomes" id="UP000695562"/>
    </source>
</evidence>
<protein>
    <recommendedName>
        <fullName evidence="4">FNIP repeat-containing protein</fullName>
    </recommendedName>
</protein>
<sequence length="550" mass="62992">MNTEQLFFSVFRNKPLRQKIFHQIFYSYYDYHILKNICQLDRQFDRLSKLYQYNVPIVYNLATLDNYHIYNSHPHKYLITHFILSTSFYTCHMDLLDQKTRENPSIIFGISIDNESDPIIDIDQLPKSIKYFRNTIRLKSQNIPPSVTSVHIHAKSLEIGAIPSKVKTLVAFISSPGRKIILDPHAIPSSVTSFSYYEFNSCMKYVDLNKLPTGLRYLNINSEVKGNGYGSLKYLTFNLFRKEVTKVDIPKSVTQLRLSGIESFSMVNFPPNLVHLELEKKNTGHEILALPKALPPKLKTLLLKNFTNKDMSKDICPPGVLHFANEFNRTDRSPPFIPPSATKVSICTDEIVDQLPYIPPTVTDLKLKRSTFIDNGLSPYNNIVKLYFQHDGHLCPGDVPSSVTDLTLEYSKSVDKGVIPNSVTKLSLVCNSPVKPIIIPDSVTTLSFEHQIQLFYPIDIPSSVTKLKCKGLVYDSFSMNLFKNTLSTLCLGQLDHFDNVVEMIRKSKIPSNIKAIKQTHPDNRCVFYFIDGKVYRESYHEHSSKFQLIQ</sequence>
<dbReference type="InterPro" id="IPR051251">
    <property type="entry name" value="STK_FNIP-Repeat"/>
</dbReference>
<keyword evidence="1" id="KW-0677">Repeat</keyword>
<evidence type="ECO:0008006" key="4">
    <source>
        <dbReference type="Google" id="ProtNLM"/>
    </source>
</evidence>
<gene>
    <name evidence="2" type="ORF">CYY_000718</name>
</gene>
<comment type="caution">
    <text evidence="2">The sequence shown here is derived from an EMBL/GenBank/DDBJ whole genome shotgun (WGS) entry which is preliminary data.</text>
</comment>
<name>A0A8J4Q4D2_9MYCE</name>
<dbReference type="Proteomes" id="UP000695562">
    <property type="component" value="Unassembled WGS sequence"/>
</dbReference>
<dbReference type="InterPro" id="IPR008615">
    <property type="entry name" value="FNIP"/>
</dbReference>
<dbReference type="Pfam" id="PF05725">
    <property type="entry name" value="FNIP"/>
    <property type="match status" value="1"/>
</dbReference>
<reference evidence="2" key="1">
    <citation type="submission" date="2020-01" db="EMBL/GenBank/DDBJ databases">
        <title>Development of genomics and gene disruption for Polysphondylium violaceum indicates a role for the polyketide synthase stlB in stalk morphogenesis.</title>
        <authorList>
            <person name="Narita B."/>
            <person name="Kawabe Y."/>
            <person name="Kin K."/>
            <person name="Saito T."/>
            <person name="Gibbs R."/>
            <person name="Kuspa A."/>
            <person name="Muzny D."/>
            <person name="Queller D."/>
            <person name="Richards S."/>
            <person name="Strassman J."/>
            <person name="Sucgang R."/>
            <person name="Worley K."/>
            <person name="Schaap P."/>
        </authorList>
    </citation>
    <scope>NUCLEOTIDE SEQUENCE</scope>
    <source>
        <strain evidence="2">QSvi11</strain>
    </source>
</reference>
<dbReference type="PANTHER" id="PTHR32134:SF92">
    <property type="entry name" value="FNIP REPEAT-CONTAINING PROTEIN"/>
    <property type="match status" value="1"/>
</dbReference>
<evidence type="ECO:0000313" key="2">
    <source>
        <dbReference type="EMBL" id="KAF2077994.1"/>
    </source>
</evidence>